<gene>
    <name evidence="1" type="primary">62</name>
    <name evidence="1" type="ORF">SEA_REYNAULD_62</name>
</gene>
<evidence type="ECO:0000313" key="1">
    <source>
        <dbReference type="EMBL" id="WKW85514.1"/>
    </source>
</evidence>
<protein>
    <submittedName>
        <fullName evidence="1">Uncharacterized protein</fullName>
    </submittedName>
</protein>
<evidence type="ECO:0000313" key="2">
    <source>
        <dbReference type="Proteomes" id="UP001654496"/>
    </source>
</evidence>
<dbReference type="EMBL" id="OR159659">
    <property type="protein sequence ID" value="WKW85514.1"/>
    <property type="molecule type" value="Genomic_DNA"/>
</dbReference>
<keyword evidence="2" id="KW-1185">Reference proteome</keyword>
<name>A0ACD4UH86_9CAUD</name>
<organism evidence="1 2">
    <name type="scientific">Rhodococcus phage Reynauld</name>
    <dbReference type="NCBI Taxonomy" id="3062845"/>
    <lineage>
        <taxon>Viruses</taxon>
        <taxon>Duplodnaviria</taxon>
        <taxon>Heunggongvirae</taxon>
        <taxon>Uroviricota</taxon>
        <taxon>Caudoviricetes</taxon>
        <taxon>Caudoviricetes incertae sedis</taxon>
        <taxon>Reynauldvirus</taxon>
        <taxon>Reynauldvirus reynauld</taxon>
    </lineage>
</organism>
<dbReference type="Proteomes" id="UP001654496">
    <property type="component" value="Segment"/>
</dbReference>
<accession>A0ACD4UH86</accession>
<proteinExistence type="predicted"/>
<reference evidence="1" key="1">
    <citation type="submission" date="2023-06" db="EMBL/GenBank/DDBJ databases">
        <authorList>
            <person name="DeJong R.J."/>
            <person name="Yoon E."/>
            <person name="Radersma M."/>
            <person name="Veenstra M."/>
            <person name="Churu J."/>
            <person name="Moleakunnel K."/>
            <person name="Weaver G."/>
            <person name="Hill E."/>
            <person name="Janvier A."/>
            <person name="Harlow L."/>
            <person name="Kramer C."/>
            <person name="Seinen K."/>
            <person name="Chen A."/>
            <person name="Minasian M."/>
            <person name="Doorn S."/>
            <person name="Dole C."/>
            <person name="Ramsey F."/>
            <person name="Nieze J."/>
            <person name="Baker A."/>
            <person name="Swierenga S."/>
            <person name="White A."/>
            <person name="Howland A."/>
            <person name="Ko C."/>
            <person name="Russell D.A."/>
            <person name="Jacobs-Sera D."/>
            <person name="Hatfull G.F."/>
        </authorList>
    </citation>
    <scope>NUCLEOTIDE SEQUENCE</scope>
</reference>
<sequence length="60" mass="7007">MSESIETLRRMNRELIAIEMDIDDMVRRCRSQGESWDDIADALGIQRTSAYQRFTRKGIA</sequence>